<evidence type="ECO:0000256" key="1">
    <source>
        <dbReference type="SAM" id="MobiDB-lite"/>
    </source>
</evidence>
<organism evidence="2">
    <name type="scientific">Anguilla anguilla</name>
    <name type="common">European freshwater eel</name>
    <name type="synonym">Muraena anguilla</name>
    <dbReference type="NCBI Taxonomy" id="7936"/>
    <lineage>
        <taxon>Eukaryota</taxon>
        <taxon>Metazoa</taxon>
        <taxon>Chordata</taxon>
        <taxon>Craniata</taxon>
        <taxon>Vertebrata</taxon>
        <taxon>Euteleostomi</taxon>
        <taxon>Actinopterygii</taxon>
        <taxon>Neopterygii</taxon>
        <taxon>Teleostei</taxon>
        <taxon>Anguilliformes</taxon>
        <taxon>Anguillidae</taxon>
        <taxon>Anguilla</taxon>
    </lineage>
</organism>
<accession>A0A0E9PS73</accession>
<reference evidence="2" key="2">
    <citation type="journal article" date="2015" name="Fish Shellfish Immunol.">
        <title>Early steps in the European eel (Anguilla anguilla)-Vibrio vulnificus interaction in the gills: Role of the RtxA13 toxin.</title>
        <authorList>
            <person name="Callol A."/>
            <person name="Pajuelo D."/>
            <person name="Ebbesson L."/>
            <person name="Teles M."/>
            <person name="MacKenzie S."/>
            <person name="Amaro C."/>
        </authorList>
    </citation>
    <scope>NUCLEOTIDE SEQUENCE</scope>
</reference>
<proteinExistence type="predicted"/>
<reference evidence="2" key="1">
    <citation type="submission" date="2014-11" db="EMBL/GenBank/DDBJ databases">
        <authorList>
            <person name="Amaro Gonzalez C."/>
        </authorList>
    </citation>
    <scope>NUCLEOTIDE SEQUENCE</scope>
</reference>
<name>A0A0E9PS73_ANGAN</name>
<protein>
    <submittedName>
        <fullName evidence="2">Uncharacterized protein</fullName>
    </submittedName>
</protein>
<sequence length="22" mass="2541">MNKRVSFPLKNTVRPVTSPMTH</sequence>
<dbReference type="AlphaFoldDB" id="A0A0E9PS73"/>
<feature type="region of interest" description="Disordered" evidence="1">
    <location>
        <begin position="1"/>
        <end position="22"/>
    </location>
</feature>
<dbReference type="EMBL" id="GBXM01101243">
    <property type="protein sequence ID" value="JAH07334.1"/>
    <property type="molecule type" value="Transcribed_RNA"/>
</dbReference>
<evidence type="ECO:0000313" key="2">
    <source>
        <dbReference type="EMBL" id="JAH07334.1"/>
    </source>
</evidence>